<keyword evidence="4" id="KW-1185">Reference proteome</keyword>
<name>A0A5C7HHM3_9ROSI</name>
<proteinExistence type="predicted"/>
<feature type="signal peptide" evidence="2">
    <location>
        <begin position="1"/>
        <end position="19"/>
    </location>
</feature>
<protein>
    <submittedName>
        <fullName evidence="3">Uncharacterized protein</fullName>
    </submittedName>
</protein>
<dbReference type="Proteomes" id="UP000323000">
    <property type="component" value="Chromosome 8"/>
</dbReference>
<evidence type="ECO:0000256" key="1">
    <source>
        <dbReference type="SAM" id="MobiDB-lite"/>
    </source>
</evidence>
<dbReference type="EMBL" id="VAHF01000008">
    <property type="protein sequence ID" value="TXG56394.1"/>
    <property type="molecule type" value="Genomic_DNA"/>
</dbReference>
<comment type="caution">
    <text evidence="3">The sequence shown here is derived from an EMBL/GenBank/DDBJ whole genome shotgun (WGS) entry which is preliminary data.</text>
</comment>
<feature type="chain" id="PRO_5023130076" evidence="2">
    <location>
        <begin position="20"/>
        <end position="122"/>
    </location>
</feature>
<accession>A0A5C7HHM3</accession>
<reference evidence="4" key="1">
    <citation type="journal article" date="2019" name="Gigascience">
        <title>De novo genome assembly of the endangered Acer yangbiense, a plant species with extremely small populations endemic to Yunnan Province, China.</title>
        <authorList>
            <person name="Yang J."/>
            <person name="Wariss H.M."/>
            <person name="Tao L."/>
            <person name="Zhang R."/>
            <person name="Yun Q."/>
            <person name="Hollingsworth P."/>
            <person name="Dao Z."/>
            <person name="Luo G."/>
            <person name="Guo H."/>
            <person name="Ma Y."/>
            <person name="Sun W."/>
        </authorList>
    </citation>
    <scope>NUCLEOTIDE SEQUENCE [LARGE SCALE GENOMIC DNA]</scope>
    <source>
        <strain evidence="4">cv. Malutang</strain>
    </source>
</reference>
<feature type="region of interest" description="Disordered" evidence="1">
    <location>
        <begin position="60"/>
        <end position="102"/>
    </location>
</feature>
<evidence type="ECO:0000313" key="4">
    <source>
        <dbReference type="Proteomes" id="UP000323000"/>
    </source>
</evidence>
<gene>
    <name evidence="3" type="ORF">EZV62_017707</name>
</gene>
<keyword evidence="2" id="KW-0732">Signal</keyword>
<dbReference type="OrthoDB" id="10574658at2759"/>
<evidence type="ECO:0000313" key="3">
    <source>
        <dbReference type="EMBL" id="TXG56394.1"/>
    </source>
</evidence>
<organism evidence="3 4">
    <name type="scientific">Acer yangbiense</name>
    <dbReference type="NCBI Taxonomy" id="1000413"/>
    <lineage>
        <taxon>Eukaryota</taxon>
        <taxon>Viridiplantae</taxon>
        <taxon>Streptophyta</taxon>
        <taxon>Embryophyta</taxon>
        <taxon>Tracheophyta</taxon>
        <taxon>Spermatophyta</taxon>
        <taxon>Magnoliopsida</taxon>
        <taxon>eudicotyledons</taxon>
        <taxon>Gunneridae</taxon>
        <taxon>Pentapetalae</taxon>
        <taxon>rosids</taxon>
        <taxon>malvids</taxon>
        <taxon>Sapindales</taxon>
        <taxon>Sapindaceae</taxon>
        <taxon>Hippocastanoideae</taxon>
        <taxon>Acereae</taxon>
        <taxon>Acer</taxon>
    </lineage>
</organism>
<dbReference type="AlphaFoldDB" id="A0A5C7HHM3"/>
<evidence type="ECO:0000256" key="2">
    <source>
        <dbReference type="SAM" id="SignalP"/>
    </source>
</evidence>
<sequence length="122" mass="13372">MKLMVSIIKLSSLSLTTLTLRTTPVELPIAAAGRNQVAASRRKAAANNAVDVMLPSTRISSSGSQLMLTEPAASEELGRRGSKKLYSNLNYQPENDDDDVNKRASDFVTNIREKWNRNGISH</sequence>